<organism evidence="1 2">
    <name type="scientific">Chitinilyticum piscinae</name>
    <dbReference type="NCBI Taxonomy" id="2866724"/>
    <lineage>
        <taxon>Bacteria</taxon>
        <taxon>Pseudomonadati</taxon>
        <taxon>Pseudomonadota</taxon>
        <taxon>Betaproteobacteria</taxon>
        <taxon>Neisseriales</taxon>
        <taxon>Chitinibacteraceae</taxon>
        <taxon>Chitinilyticum</taxon>
    </lineage>
</organism>
<dbReference type="Proteomes" id="UP000604481">
    <property type="component" value="Unassembled WGS sequence"/>
</dbReference>
<gene>
    <name evidence="1" type="ORF">INR99_01920</name>
</gene>
<protein>
    <submittedName>
        <fullName evidence="1">Uncharacterized protein</fullName>
    </submittedName>
</protein>
<name>A0A8J7KCU1_9NEIS</name>
<reference evidence="1 2" key="1">
    <citation type="submission" date="2020-10" db="EMBL/GenBank/DDBJ databases">
        <title>The genome sequence of Chitinilyticum litopenaei 4Y14.</title>
        <authorList>
            <person name="Liu Y."/>
        </authorList>
    </citation>
    <scope>NUCLEOTIDE SEQUENCE [LARGE SCALE GENOMIC DNA]</scope>
    <source>
        <strain evidence="1 2">4Y14</strain>
    </source>
</reference>
<accession>A0A8J7KCU1</accession>
<comment type="caution">
    <text evidence="1">The sequence shown here is derived from an EMBL/GenBank/DDBJ whole genome shotgun (WGS) entry which is preliminary data.</text>
</comment>
<dbReference type="AlphaFoldDB" id="A0A8J7KCU1"/>
<evidence type="ECO:0000313" key="1">
    <source>
        <dbReference type="EMBL" id="MBE9608094.1"/>
    </source>
</evidence>
<sequence length="119" mass="13006">MTISLHLEFDPPVTRPVPRADSLLLEALPMLEDIAAEWGVRPLSQFMDQGGRPAGQPRSDWHRLEHGIATLQTLAHHPACEGTGLDSELVLWLKQLEFAAGQQVSGFRISADLAADTAD</sequence>
<keyword evidence="2" id="KW-1185">Reference proteome</keyword>
<evidence type="ECO:0000313" key="2">
    <source>
        <dbReference type="Proteomes" id="UP000604481"/>
    </source>
</evidence>
<proteinExistence type="predicted"/>
<dbReference type="EMBL" id="JADFUA010000001">
    <property type="protein sequence ID" value="MBE9608094.1"/>
    <property type="molecule type" value="Genomic_DNA"/>
</dbReference>
<dbReference type="RefSeq" id="WP_194114595.1">
    <property type="nucleotide sequence ID" value="NZ_JADFUA010000001.1"/>
</dbReference>